<sequence>MVLNENTKRVLKYVSNPNLITETTFRKLITICFQGIIDNKPANLNEFDNSKLDIMKELYAALLIAIAEFARHKYTKQMIETYLMVECNFPSIKAADFSGPFEINKLKLLIKLGSIGTHLSRVVDVEWSIDYILKSYALDESDGPLFRVKLITEQFDQETNEKQMGNVTFCCDTQELQDLLYKLKDSLRHCQKILNTSNTI</sequence>
<keyword evidence="4" id="KW-1185">Reference proteome</keyword>
<reference evidence="5" key="1">
    <citation type="submission" date="2025-08" db="UniProtKB">
        <authorList>
            <consortium name="RefSeq"/>
        </authorList>
    </citation>
    <scope>IDENTIFICATION</scope>
    <source>
        <tissue evidence="5">Whole Larva</tissue>
    </source>
</reference>
<dbReference type="GeneID" id="108569272"/>
<feature type="domain" description="COMM" evidence="3">
    <location>
        <begin position="121"/>
        <end position="194"/>
    </location>
</feature>
<dbReference type="RefSeq" id="XP_017786258.1">
    <property type="nucleotide sequence ID" value="XM_017930769.1"/>
</dbReference>
<protein>
    <recommendedName>
        <fullName evidence="1">COMM domain-containing protein 3</fullName>
    </recommendedName>
</protein>
<evidence type="ECO:0000256" key="2">
    <source>
        <dbReference type="ARBA" id="ARBA00093469"/>
    </source>
</evidence>
<name>A0ABM1NHF8_NICVS</name>
<dbReference type="Proteomes" id="UP000695000">
    <property type="component" value="Unplaced"/>
</dbReference>
<evidence type="ECO:0000313" key="5">
    <source>
        <dbReference type="RefSeq" id="XP_017786258.1"/>
    </source>
</evidence>
<evidence type="ECO:0000256" key="1">
    <source>
        <dbReference type="ARBA" id="ARBA00016548"/>
    </source>
</evidence>
<dbReference type="InterPro" id="IPR017920">
    <property type="entry name" value="COMM"/>
</dbReference>
<evidence type="ECO:0000313" key="4">
    <source>
        <dbReference type="Proteomes" id="UP000695000"/>
    </source>
</evidence>
<accession>A0ABM1NHF8</accession>
<organism evidence="4 5">
    <name type="scientific">Nicrophorus vespilloides</name>
    <name type="common">Boreal carrion beetle</name>
    <dbReference type="NCBI Taxonomy" id="110193"/>
    <lineage>
        <taxon>Eukaryota</taxon>
        <taxon>Metazoa</taxon>
        <taxon>Ecdysozoa</taxon>
        <taxon>Arthropoda</taxon>
        <taxon>Hexapoda</taxon>
        <taxon>Insecta</taxon>
        <taxon>Pterygota</taxon>
        <taxon>Neoptera</taxon>
        <taxon>Endopterygota</taxon>
        <taxon>Coleoptera</taxon>
        <taxon>Polyphaga</taxon>
        <taxon>Staphyliniformia</taxon>
        <taxon>Silphidae</taxon>
        <taxon>Nicrophorinae</taxon>
        <taxon>Nicrophorus</taxon>
    </lineage>
</organism>
<dbReference type="Pfam" id="PF07258">
    <property type="entry name" value="COMM_domain"/>
    <property type="match status" value="1"/>
</dbReference>
<gene>
    <name evidence="5" type="primary">LOC108569272</name>
</gene>
<proteinExistence type="inferred from homology"/>
<dbReference type="InterPro" id="IPR037355">
    <property type="entry name" value="COMMD3"/>
</dbReference>
<dbReference type="PANTHER" id="PTHR31159:SF1">
    <property type="entry name" value="COMM DOMAIN-CONTAINING PROTEIN 3"/>
    <property type="match status" value="1"/>
</dbReference>
<dbReference type="PANTHER" id="PTHR31159">
    <property type="entry name" value="COMM DOMAIN-CONTAINING PROTEIN 3"/>
    <property type="match status" value="1"/>
</dbReference>
<evidence type="ECO:0000259" key="3">
    <source>
        <dbReference type="PROSITE" id="PS51269"/>
    </source>
</evidence>
<comment type="similarity">
    <text evidence="2">Belongs to the COMM domain-containing protein 3 family.</text>
</comment>
<dbReference type="PROSITE" id="PS51269">
    <property type="entry name" value="COMM"/>
    <property type="match status" value="1"/>
</dbReference>